<comment type="caution">
    <text evidence="7">The sequence shown here is derived from an EMBL/GenBank/DDBJ whole genome shotgun (WGS) entry which is preliminary data.</text>
</comment>
<protein>
    <submittedName>
        <fullName evidence="7">Polysaccharide biosynthesis protein</fullName>
    </submittedName>
</protein>
<evidence type="ECO:0000256" key="5">
    <source>
        <dbReference type="ARBA" id="ARBA00023136"/>
    </source>
</evidence>
<feature type="transmembrane region" description="Helical" evidence="6">
    <location>
        <begin position="12"/>
        <end position="37"/>
    </location>
</feature>
<dbReference type="Pfam" id="PF01943">
    <property type="entry name" value="Polysacc_synt"/>
    <property type="match status" value="1"/>
</dbReference>
<feature type="transmembrane region" description="Helical" evidence="6">
    <location>
        <begin position="114"/>
        <end position="132"/>
    </location>
</feature>
<dbReference type="InterPro" id="IPR002797">
    <property type="entry name" value="Polysacc_synth"/>
</dbReference>
<evidence type="ECO:0000256" key="6">
    <source>
        <dbReference type="SAM" id="Phobius"/>
    </source>
</evidence>
<sequence>MSNAIGDKLLKNTLIYSIGSFGSKILSFLLLPLFSLYLTTVEMGQYDLILTFVLLVTPLITLQLSDAIYRWLIATDKTSSAEQVITTALSLFLVATIITFVVVGIVVYFEPQPYVLETMLFLFFSALFFILQQVLRGLGLTQKFALIGILYSLLLLLFSLVFLWVCNNKLQAVLLAMIVANIVVNIIILWRWNIYHYLSGKYIDKKLIIPMLSYSLPLVPNAVSWWLMTMANKYIIFQQLNTAANGIYAVSSRLPSILMIVFSLFLLAWQDVILKDDKADYREITTNTFSQLSKFMFSIGLIFISISEPLIHYLFSSQFYEAWQYIPILVLATIFTSFCAFLGTAYQQKKNTLKILITTIIGAVVNIMMSYFLIEYIGLFAAALGTLFSFIVVFIIRQQDVKSFYPVVLTVKSFWLPFILSLVYCYLVSLNQMSINWSLFVIALIISLLLNQQLLGKILQKLKGRIL</sequence>
<evidence type="ECO:0000313" key="7">
    <source>
        <dbReference type="EMBL" id="KGQ30098.1"/>
    </source>
</evidence>
<keyword evidence="4 6" id="KW-1133">Transmembrane helix</keyword>
<feature type="transmembrane region" description="Helical" evidence="6">
    <location>
        <begin position="355"/>
        <end position="373"/>
    </location>
</feature>
<keyword evidence="2" id="KW-1003">Cell membrane</keyword>
<feature type="transmembrane region" description="Helical" evidence="6">
    <location>
        <begin position="84"/>
        <end position="108"/>
    </location>
</feature>
<dbReference type="EMBL" id="JPXS01000053">
    <property type="protein sequence ID" value="KGQ30098.1"/>
    <property type="molecule type" value="Genomic_DNA"/>
</dbReference>
<dbReference type="Proteomes" id="UP000030526">
    <property type="component" value="Unassembled WGS sequence"/>
</dbReference>
<feature type="transmembrane region" description="Helical" evidence="6">
    <location>
        <begin position="256"/>
        <end position="274"/>
    </location>
</feature>
<dbReference type="InterPro" id="IPR050833">
    <property type="entry name" value="Poly_Biosynth_Transport"/>
</dbReference>
<accession>A0A0A2XD93</accession>
<dbReference type="AlphaFoldDB" id="A0A0A2XD93"/>
<organism evidence="7 8">
    <name type="scientific">Gallibacterium anatis</name>
    <dbReference type="NCBI Taxonomy" id="750"/>
    <lineage>
        <taxon>Bacteria</taxon>
        <taxon>Pseudomonadati</taxon>
        <taxon>Pseudomonadota</taxon>
        <taxon>Gammaproteobacteria</taxon>
        <taxon>Pasteurellales</taxon>
        <taxon>Pasteurellaceae</taxon>
        <taxon>Gallibacterium</taxon>
    </lineage>
</organism>
<name>A0A0A2XD93_9PAST</name>
<feature type="transmembrane region" description="Helical" evidence="6">
    <location>
        <begin position="435"/>
        <end position="455"/>
    </location>
</feature>
<dbReference type="GO" id="GO:0005886">
    <property type="term" value="C:plasma membrane"/>
    <property type="evidence" value="ECO:0007669"/>
    <property type="project" value="UniProtKB-SubCell"/>
</dbReference>
<comment type="subcellular location">
    <subcellularLocation>
        <location evidence="1">Cell membrane</location>
        <topology evidence="1">Multi-pass membrane protein</topology>
    </subcellularLocation>
</comment>
<feature type="transmembrane region" description="Helical" evidence="6">
    <location>
        <begin position="295"/>
        <end position="316"/>
    </location>
</feature>
<evidence type="ECO:0000313" key="8">
    <source>
        <dbReference type="Proteomes" id="UP000030526"/>
    </source>
</evidence>
<reference evidence="7 8" key="1">
    <citation type="submission" date="2014-08" db="EMBL/GenBank/DDBJ databases">
        <title>Chaperone-usher fimbriae in a diverse selection of Gallibacterium genomes.</title>
        <authorList>
            <person name="Kudirkiene E."/>
            <person name="Bager R.J."/>
            <person name="Johnson T.J."/>
            <person name="Bojesen A.M."/>
        </authorList>
    </citation>
    <scope>NUCLEOTIDE SEQUENCE [LARGE SCALE GENOMIC DNA]</scope>
    <source>
        <strain evidence="7 8">20558/3kl.</strain>
    </source>
</reference>
<feature type="transmembrane region" description="Helical" evidence="6">
    <location>
        <begin position="322"/>
        <end position="343"/>
    </location>
</feature>
<gene>
    <name evidence="7" type="ORF">JP32_09650</name>
</gene>
<feature type="transmembrane region" description="Helical" evidence="6">
    <location>
        <begin position="379"/>
        <end position="396"/>
    </location>
</feature>
<feature type="transmembrane region" description="Helical" evidence="6">
    <location>
        <begin position="170"/>
        <end position="190"/>
    </location>
</feature>
<keyword evidence="3 6" id="KW-0812">Transmembrane</keyword>
<feature type="transmembrane region" description="Helical" evidence="6">
    <location>
        <begin position="144"/>
        <end position="164"/>
    </location>
</feature>
<proteinExistence type="predicted"/>
<evidence type="ECO:0000256" key="1">
    <source>
        <dbReference type="ARBA" id="ARBA00004651"/>
    </source>
</evidence>
<evidence type="ECO:0000256" key="2">
    <source>
        <dbReference type="ARBA" id="ARBA00022475"/>
    </source>
</evidence>
<evidence type="ECO:0000256" key="3">
    <source>
        <dbReference type="ARBA" id="ARBA00022692"/>
    </source>
</evidence>
<dbReference type="RefSeq" id="WP_039084564.1">
    <property type="nucleotide sequence ID" value="NZ_JPXS01000053.1"/>
</dbReference>
<keyword evidence="5 6" id="KW-0472">Membrane</keyword>
<feature type="transmembrane region" description="Helical" evidence="6">
    <location>
        <begin position="403"/>
        <end position="429"/>
    </location>
</feature>
<dbReference type="PANTHER" id="PTHR30250:SF11">
    <property type="entry name" value="O-ANTIGEN TRANSPORTER-RELATED"/>
    <property type="match status" value="1"/>
</dbReference>
<dbReference type="PANTHER" id="PTHR30250">
    <property type="entry name" value="PST FAMILY PREDICTED COLANIC ACID TRANSPORTER"/>
    <property type="match status" value="1"/>
</dbReference>
<evidence type="ECO:0000256" key="4">
    <source>
        <dbReference type="ARBA" id="ARBA00022989"/>
    </source>
</evidence>
<feature type="transmembrane region" description="Helical" evidence="6">
    <location>
        <begin position="211"/>
        <end position="236"/>
    </location>
</feature>
<feature type="transmembrane region" description="Helical" evidence="6">
    <location>
        <begin position="49"/>
        <end position="72"/>
    </location>
</feature>